<reference evidence="1" key="1">
    <citation type="submission" date="2014-09" db="EMBL/GenBank/DDBJ databases">
        <authorList>
            <person name="Magalhaes I.L.F."/>
            <person name="Oliveira U."/>
            <person name="Santos F.R."/>
            <person name="Vidigal T.H.D.A."/>
            <person name="Brescovit A.D."/>
            <person name="Santos A.J."/>
        </authorList>
    </citation>
    <scope>NUCLEOTIDE SEQUENCE</scope>
    <source>
        <tissue evidence="1">Shoot tissue taken approximately 20 cm above the soil surface</tissue>
    </source>
</reference>
<organism evidence="1">
    <name type="scientific">Arundo donax</name>
    <name type="common">Giant reed</name>
    <name type="synonym">Donax arundinaceus</name>
    <dbReference type="NCBI Taxonomy" id="35708"/>
    <lineage>
        <taxon>Eukaryota</taxon>
        <taxon>Viridiplantae</taxon>
        <taxon>Streptophyta</taxon>
        <taxon>Embryophyta</taxon>
        <taxon>Tracheophyta</taxon>
        <taxon>Spermatophyta</taxon>
        <taxon>Magnoliopsida</taxon>
        <taxon>Liliopsida</taxon>
        <taxon>Poales</taxon>
        <taxon>Poaceae</taxon>
        <taxon>PACMAD clade</taxon>
        <taxon>Arundinoideae</taxon>
        <taxon>Arundineae</taxon>
        <taxon>Arundo</taxon>
    </lineage>
</organism>
<name>A0A0A8Z9Q1_ARUDO</name>
<accession>A0A0A8Z9Q1</accession>
<protein>
    <submittedName>
        <fullName evidence="1">Uncharacterized protein</fullName>
    </submittedName>
</protein>
<proteinExistence type="predicted"/>
<evidence type="ECO:0000313" key="1">
    <source>
        <dbReference type="EMBL" id="JAD31577.1"/>
    </source>
</evidence>
<sequence length="16" mass="2016">MKQLKRRLRKRLTGQC</sequence>
<reference evidence="1" key="2">
    <citation type="journal article" date="2015" name="Data Brief">
        <title>Shoot transcriptome of the giant reed, Arundo donax.</title>
        <authorList>
            <person name="Barrero R.A."/>
            <person name="Guerrero F.D."/>
            <person name="Moolhuijzen P."/>
            <person name="Goolsby J.A."/>
            <person name="Tidwell J."/>
            <person name="Bellgard S.E."/>
            <person name="Bellgard M.I."/>
        </authorList>
    </citation>
    <scope>NUCLEOTIDE SEQUENCE</scope>
    <source>
        <tissue evidence="1">Shoot tissue taken approximately 20 cm above the soil surface</tissue>
    </source>
</reference>
<dbReference type="AlphaFoldDB" id="A0A0A8Z9Q1"/>
<dbReference type="EMBL" id="GBRH01266318">
    <property type="protein sequence ID" value="JAD31577.1"/>
    <property type="molecule type" value="Transcribed_RNA"/>
</dbReference>